<evidence type="ECO:0000256" key="1">
    <source>
        <dbReference type="ARBA" id="ARBA00010838"/>
    </source>
</evidence>
<keyword evidence="3" id="KW-0378">Hydrolase</keyword>
<accession>A0A834TMX1</accession>
<evidence type="ECO:0000313" key="3">
    <source>
        <dbReference type="EMBL" id="KAF7824487.1"/>
    </source>
</evidence>
<protein>
    <submittedName>
        <fullName evidence="3">Vicianin hydrolase-like</fullName>
    </submittedName>
</protein>
<name>A0A834TMX1_9FABA</name>
<dbReference type="AlphaFoldDB" id="A0A834TMX1"/>
<gene>
    <name evidence="3" type="ORF">G2W53_022631</name>
</gene>
<dbReference type="PANTHER" id="PTHR10353">
    <property type="entry name" value="GLYCOSYL HYDROLASE"/>
    <property type="match status" value="1"/>
</dbReference>
<dbReference type="SUPFAM" id="SSF51445">
    <property type="entry name" value="(Trans)glycosidases"/>
    <property type="match status" value="1"/>
</dbReference>
<evidence type="ECO:0000313" key="4">
    <source>
        <dbReference type="Proteomes" id="UP000634136"/>
    </source>
</evidence>
<dbReference type="Proteomes" id="UP000634136">
    <property type="component" value="Unassembled WGS sequence"/>
</dbReference>
<sequence>MHRCLTPFVTLFHWDVPQALEDEYGGFRSRKIVNDFREYANFCFKTFGDRVKNWVTINEPYIFIVRGYDVGTFAPGRCSNYAGNCTAGDSATEPYIVGHHLLLSHAAAVKLYKNKYQKGQIGITLVTHWFVPKTESAADREAASRALDFWHGDPIVYGDYPQSMKSIVGDRLPKFTKEESKDVKGSYDFLTLNYYTANYAEKAPLKDVNKSFSSDIQATFSRVGDANNASKPIKEAIKDAFRIRYLDGHLRSILQAIKDGVNVKGYYIWAFSDNFEWASGYTVRFGMIYVDYKNNLKRYLKYSAYWLKMFLLH</sequence>
<dbReference type="InterPro" id="IPR001360">
    <property type="entry name" value="Glyco_hydro_1"/>
</dbReference>
<dbReference type="Gene3D" id="3.20.20.80">
    <property type="entry name" value="Glycosidases"/>
    <property type="match status" value="2"/>
</dbReference>
<dbReference type="PRINTS" id="PR00131">
    <property type="entry name" value="GLHYDRLASE1"/>
</dbReference>
<comment type="similarity">
    <text evidence="1 2">Belongs to the glycosyl hydrolase 1 family.</text>
</comment>
<comment type="caution">
    <text evidence="3">The sequence shown here is derived from an EMBL/GenBank/DDBJ whole genome shotgun (WGS) entry which is preliminary data.</text>
</comment>
<dbReference type="InterPro" id="IPR017853">
    <property type="entry name" value="GH"/>
</dbReference>
<dbReference type="PANTHER" id="PTHR10353:SF297">
    <property type="entry name" value="VICIANIN HYDROLASE-LIKE"/>
    <property type="match status" value="1"/>
</dbReference>
<dbReference type="Pfam" id="PF00232">
    <property type="entry name" value="Glyco_hydro_1"/>
    <property type="match status" value="2"/>
</dbReference>
<dbReference type="GO" id="GO:0008422">
    <property type="term" value="F:beta-glucosidase activity"/>
    <property type="evidence" value="ECO:0007669"/>
    <property type="project" value="TreeGrafter"/>
</dbReference>
<dbReference type="EMBL" id="JAAIUW010000007">
    <property type="protein sequence ID" value="KAF7824487.1"/>
    <property type="molecule type" value="Genomic_DNA"/>
</dbReference>
<dbReference type="OrthoDB" id="65569at2759"/>
<reference evidence="3" key="1">
    <citation type="submission" date="2020-09" db="EMBL/GenBank/DDBJ databases">
        <title>Genome-Enabled Discovery of Anthraquinone Biosynthesis in Senna tora.</title>
        <authorList>
            <person name="Kang S.-H."/>
            <person name="Pandey R.P."/>
            <person name="Lee C.-M."/>
            <person name="Sim J.-S."/>
            <person name="Jeong J.-T."/>
            <person name="Choi B.-S."/>
            <person name="Jung M."/>
            <person name="Ginzburg D."/>
            <person name="Zhao K."/>
            <person name="Won S.Y."/>
            <person name="Oh T.-J."/>
            <person name="Yu Y."/>
            <person name="Kim N.-H."/>
            <person name="Lee O.R."/>
            <person name="Lee T.-H."/>
            <person name="Bashyal P."/>
            <person name="Kim T.-S."/>
            <person name="Lee W.-H."/>
            <person name="Kawkins C."/>
            <person name="Kim C.-K."/>
            <person name="Kim J.S."/>
            <person name="Ahn B.O."/>
            <person name="Rhee S.Y."/>
            <person name="Sohng J.K."/>
        </authorList>
    </citation>
    <scope>NUCLEOTIDE SEQUENCE</scope>
    <source>
        <tissue evidence="3">Leaf</tissue>
    </source>
</reference>
<organism evidence="3 4">
    <name type="scientific">Senna tora</name>
    <dbReference type="NCBI Taxonomy" id="362788"/>
    <lineage>
        <taxon>Eukaryota</taxon>
        <taxon>Viridiplantae</taxon>
        <taxon>Streptophyta</taxon>
        <taxon>Embryophyta</taxon>
        <taxon>Tracheophyta</taxon>
        <taxon>Spermatophyta</taxon>
        <taxon>Magnoliopsida</taxon>
        <taxon>eudicotyledons</taxon>
        <taxon>Gunneridae</taxon>
        <taxon>Pentapetalae</taxon>
        <taxon>rosids</taxon>
        <taxon>fabids</taxon>
        <taxon>Fabales</taxon>
        <taxon>Fabaceae</taxon>
        <taxon>Caesalpinioideae</taxon>
        <taxon>Cassia clade</taxon>
        <taxon>Senna</taxon>
    </lineage>
</organism>
<proteinExistence type="inferred from homology"/>
<evidence type="ECO:0000256" key="2">
    <source>
        <dbReference type="RuleBase" id="RU003690"/>
    </source>
</evidence>
<keyword evidence="4" id="KW-1185">Reference proteome</keyword>
<dbReference type="GO" id="GO:0005975">
    <property type="term" value="P:carbohydrate metabolic process"/>
    <property type="evidence" value="ECO:0007669"/>
    <property type="project" value="InterPro"/>
</dbReference>